<reference evidence="1" key="1">
    <citation type="journal article" date="2015" name="Nature">
        <title>Complex archaea that bridge the gap between prokaryotes and eukaryotes.</title>
        <authorList>
            <person name="Spang A."/>
            <person name="Saw J.H."/>
            <person name="Jorgensen S.L."/>
            <person name="Zaremba-Niedzwiedzka K."/>
            <person name="Martijn J."/>
            <person name="Lind A.E."/>
            <person name="van Eijk R."/>
            <person name="Schleper C."/>
            <person name="Guy L."/>
            <person name="Ettema T.J."/>
        </authorList>
    </citation>
    <scope>NUCLEOTIDE SEQUENCE</scope>
</reference>
<proteinExistence type="predicted"/>
<accession>A0A0F8WHL8</accession>
<name>A0A0F8WHL8_9ZZZZ</name>
<sequence>AITILLIGYCTIFVKNFTTYKYVQNLTVASVTTIGKKLQVILIENN</sequence>
<comment type="caution">
    <text evidence="1">The sequence shown here is derived from an EMBL/GenBank/DDBJ whole genome shotgun (WGS) entry which is preliminary data.</text>
</comment>
<feature type="non-terminal residue" evidence="1">
    <location>
        <position position="1"/>
    </location>
</feature>
<gene>
    <name evidence="1" type="ORF">LCGC14_3067910</name>
</gene>
<organism evidence="1">
    <name type="scientific">marine sediment metagenome</name>
    <dbReference type="NCBI Taxonomy" id="412755"/>
    <lineage>
        <taxon>unclassified sequences</taxon>
        <taxon>metagenomes</taxon>
        <taxon>ecological metagenomes</taxon>
    </lineage>
</organism>
<dbReference type="AlphaFoldDB" id="A0A0F8WHL8"/>
<protein>
    <submittedName>
        <fullName evidence="1">Uncharacterized protein</fullName>
    </submittedName>
</protein>
<dbReference type="EMBL" id="LAZR01065157">
    <property type="protein sequence ID" value="KKK56103.1"/>
    <property type="molecule type" value="Genomic_DNA"/>
</dbReference>
<evidence type="ECO:0000313" key="1">
    <source>
        <dbReference type="EMBL" id="KKK56103.1"/>
    </source>
</evidence>